<dbReference type="PROSITE" id="PS51184">
    <property type="entry name" value="JMJC"/>
    <property type="match status" value="1"/>
</dbReference>
<proteinExistence type="predicted"/>
<dbReference type="STRING" id="742152.A0A2H3JH82"/>
<feature type="domain" description="JmjC" evidence="1">
    <location>
        <begin position="153"/>
        <end position="356"/>
    </location>
</feature>
<dbReference type="PANTHER" id="PTHR12461">
    <property type="entry name" value="HYPOXIA-INDUCIBLE FACTOR 1 ALPHA INHIBITOR-RELATED"/>
    <property type="match status" value="1"/>
</dbReference>
<sequence length="360" mass="39814">MRVMAYAYLARNATAHAIAGLRLAHQSFAASISARTFASATCGRIIASCPVQPAPSSIADSPQAFLRYALSQQSAPLHFTSSRDQQPTPQRSRAEELIQNMRQSEDRLVEIELGRYDRAASGTFDRVPVCLGQYLDWLESAERSDGLIAGQQVYLAQWRGSDEVPALASIVTPPPLLNDLLETRCVDLYQRSFFIGPTSAVTPLHYDPYMNLYHLEASSNPLSCAKHFLLIPPSAAEFVKRADDFSALRNTSSLDFSLCRRHSAHYKCAFDIVASSTVPERSSEVLSSVALSCILREGETLFIPKRWWHRVENVSLLDEASEGSARSIAGWTAGIGWWFLPRESPQRSYNITENTGPGLG</sequence>
<reference evidence="2 3" key="1">
    <citation type="journal article" date="2012" name="Science">
        <title>The Paleozoic origin of enzymatic lignin decomposition reconstructed from 31 fungal genomes.</title>
        <authorList>
            <person name="Floudas D."/>
            <person name="Binder M."/>
            <person name="Riley R."/>
            <person name="Barry K."/>
            <person name="Blanchette R.A."/>
            <person name="Henrissat B."/>
            <person name="Martinez A.T."/>
            <person name="Otillar R."/>
            <person name="Spatafora J.W."/>
            <person name="Yadav J.S."/>
            <person name="Aerts A."/>
            <person name="Benoit I."/>
            <person name="Boyd A."/>
            <person name="Carlson A."/>
            <person name="Copeland A."/>
            <person name="Coutinho P.M."/>
            <person name="de Vries R.P."/>
            <person name="Ferreira P."/>
            <person name="Findley K."/>
            <person name="Foster B."/>
            <person name="Gaskell J."/>
            <person name="Glotzer D."/>
            <person name="Gorecki P."/>
            <person name="Heitman J."/>
            <person name="Hesse C."/>
            <person name="Hori C."/>
            <person name="Igarashi K."/>
            <person name="Jurgens J.A."/>
            <person name="Kallen N."/>
            <person name="Kersten P."/>
            <person name="Kohler A."/>
            <person name="Kuees U."/>
            <person name="Kumar T.K.A."/>
            <person name="Kuo A."/>
            <person name="LaButti K."/>
            <person name="Larrondo L.F."/>
            <person name="Lindquist E."/>
            <person name="Ling A."/>
            <person name="Lombard V."/>
            <person name="Lucas S."/>
            <person name="Lundell T."/>
            <person name="Martin R."/>
            <person name="McLaughlin D.J."/>
            <person name="Morgenstern I."/>
            <person name="Morin E."/>
            <person name="Murat C."/>
            <person name="Nagy L.G."/>
            <person name="Nolan M."/>
            <person name="Ohm R.A."/>
            <person name="Patyshakuliyeva A."/>
            <person name="Rokas A."/>
            <person name="Ruiz-Duenas F.J."/>
            <person name="Sabat G."/>
            <person name="Salamov A."/>
            <person name="Samejima M."/>
            <person name="Schmutz J."/>
            <person name="Slot J.C."/>
            <person name="St John F."/>
            <person name="Stenlid J."/>
            <person name="Sun H."/>
            <person name="Sun S."/>
            <person name="Syed K."/>
            <person name="Tsang A."/>
            <person name="Wiebenga A."/>
            <person name="Young D."/>
            <person name="Pisabarro A."/>
            <person name="Eastwood D.C."/>
            <person name="Martin F."/>
            <person name="Cullen D."/>
            <person name="Grigoriev I.V."/>
            <person name="Hibbett D.S."/>
        </authorList>
    </citation>
    <scope>NUCLEOTIDE SEQUENCE [LARGE SCALE GENOMIC DNA]</scope>
    <source>
        <strain evidence="2 3">MD-104</strain>
    </source>
</reference>
<protein>
    <submittedName>
        <fullName evidence="2">Clavaminate synthase-like protein</fullName>
    </submittedName>
</protein>
<dbReference type="AlphaFoldDB" id="A0A2H3JH82"/>
<dbReference type="OrthoDB" id="424465at2759"/>
<dbReference type="PANTHER" id="PTHR12461:SF105">
    <property type="entry name" value="HYPOXIA-INDUCIBLE FACTOR 1-ALPHA INHIBITOR"/>
    <property type="match status" value="1"/>
</dbReference>
<dbReference type="Proteomes" id="UP000218811">
    <property type="component" value="Unassembled WGS sequence"/>
</dbReference>
<dbReference type="SUPFAM" id="SSF51197">
    <property type="entry name" value="Clavaminate synthase-like"/>
    <property type="match status" value="1"/>
</dbReference>
<dbReference type="EMBL" id="KB467909">
    <property type="protein sequence ID" value="PCH37078.1"/>
    <property type="molecule type" value="Genomic_DNA"/>
</dbReference>
<dbReference type="InterPro" id="IPR003347">
    <property type="entry name" value="JmjC_dom"/>
</dbReference>
<evidence type="ECO:0000313" key="2">
    <source>
        <dbReference type="EMBL" id="PCH37078.1"/>
    </source>
</evidence>
<gene>
    <name evidence="2" type="ORF">WOLCODRAFT_167291</name>
</gene>
<organism evidence="2 3">
    <name type="scientific">Wolfiporia cocos (strain MD-104)</name>
    <name type="common">Brown rot fungus</name>
    <dbReference type="NCBI Taxonomy" id="742152"/>
    <lineage>
        <taxon>Eukaryota</taxon>
        <taxon>Fungi</taxon>
        <taxon>Dikarya</taxon>
        <taxon>Basidiomycota</taxon>
        <taxon>Agaricomycotina</taxon>
        <taxon>Agaricomycetes</taxon>
        <taxon>Polyporales</taxon>
        <taxon>Phaeolaceae</taxon>
        <taxon>Wolfiporia</taxon>
    </lineage>
</organism>
<dbReference type="OMA" id="WWFLPRN"/>
<dbReference type="InterPro" id="IPR041667">
    <property type="entry name" value="Cupin_8"/>
</dbReference>
<dbReference type="Pfam" id="PF13621">
    <property type="entry name" value="Cupin_8"/>
    <property type="match status" value="1"/>
</dbReference>
<dbReference type="Gene3D" id="2.60.120.650">
    <property type="entry name" value="Cupin"/>
    <property type="match status" value="1"/>
</dbReference>
<accession>A0A2H3JH82</accession>
<keyword evidence="3" id="KW-1185">Reference proteome</keyword>
<evidence type="ECO:0000259" key="1">
    <source>
        <dbReference type="PROSITE" id="PS51184"/>
    </source>
</evidence>
<evidence type="ECO:0000313" key="3">
    <source>
        <dbReference type="Proteomes" id="UP000218811"/>
    </source>
</evidence>
<name>A0A2H3JH82_WOLCO</name>